<evidence type="ECO:0000313" key="3">
    <source>
        <dbReference type="Proteomes" id="UP000054558"/>
    </source>
</evidence>
<feature type="non-terminal residue" evidence="2">
    <location>
        <position position="1"/>
    </location>
</feature>
<dbReference type="Proteomes" id="UP000054558">
    <property type="component" value="Unassembled WGS sequence"/>
</dbReference>
<feature type="region of interest" description="Disordered" evidence="1">
    <location>
        <begin position="14"/>
        <end position="42"/>
    </location>
</feature>
<name>A0A1Y1IVL8_KLENI</name>
<proteinExistence type="predicted"/>
<evidence type="ECO:0000313" key="2">
    <source>
        <dbReference type="EMBL" id="GAQ93441.1"/>
    </source>
</evidence>
<sequence length="42" mass="4181">LVLLLLAVVGGVRAHSAGPRSPPPAADLDIIEPGNPLRTLGG</sequence>
<organism evidence="2 3">
    <name type="scientific">Klebsormidium nitens</name>
    <name type="common">Green alga</name>
    <name type="synonym">Ulothrix nitens</name>
    <dbReference type="NCBI Taxonomy" id="105231"/>
    <lineage>
        <taxon>Eukaryota</taxon>
        <taxon>Viridiplantae</taxon>
        <taxon>Streptophyta</taxon>
        <taxon>Klebsormidiophyceae</taxon>
        <taxon>Klebsormidiales</taxon>
        <taxon>Klebsormidiaceae</taxon>
        <taxon>Klebsormidium</taxon>
    </lineage>
</organism>
<dbReference type="EMBL" id="DF238482">
    <property type="protein sequence ID" value="GAQ93441.1"/>
    <property type="molecule type" value="Genomic_DNA"/>
</dbReference>
<reference evidence="2 3" key="1">
    <citation type="journal article" date="2014" name="Nat. Commun.">
        <title>Klebsormidium flaccidum genome reveals primary factors for plant terrestrial adaptation.</title>
        <authorList>
            <person name="Hori K."/>
            <person name="Maruyama F."/>
            <person name="Fujisawa T."/>
            <person name="Togashi T."/>
            <person name="Yamamoto N."/>
            <person name="Seo M."/>
            <person name="Sato S."/>
            <person name="Yamada T."/>
            <person name="Mori H."/>
            <person name="Tajima N."/>
            <person name="Moriyama T."/>
            <person name="Ikeuchi M."/>
            <person name="Watanabe M."/>
            <person name="Wada H."/>
            <person name="Kobayashi K."/>
            <person name="Saito M."/>
            <person name="Masuda T."/>
            <person name="Sasaki-Sekimoto Y."/>
            <person name="Mashiguchi K."/>
            <person name="Awai K."/>
            <person name="Shimojima M."/>
            <person name="Masuda S."/>
            <person name="Iwai M."/>
            <person name="Nobusawa T."/>
            <person name="Narise T."/>
            <person name="Kondo S."/>
            <person name="Saito H."/>
            <person name="Sato R."/>
            <person name="Murakawa M."/>
            <person name="Ihara Y."/>
            <person name="Oshima-Yamada Y."/>
            <person name="Ohtaka K."/>
            <person name="Satoh M."/>
            <person name="Sonobe K."/>
            <person name="Ishii M."/>
            <person name="Ohtani R."/>
            <person name="Kanamori-Sato M."/>
            <person name="Honoki R."/>
            <person name="Miyazaki D."/>
            <person name="Mochizuki H."/>
            <person name="Umetsu J."/>
            <person name="Higashi K."/>
            <person name="Shibata D."/>
            <person name="Kamiya Y."/>
            <person name="Sato N."/>
            <person name="Nakamura Y."/>
            <person name="Tabata S."/>
            <person name="Ida S."/>
            <person name="Kurokawa K."/>
            <person name="Ohta H."/>
        </authorList>
    </citation>
    <scope>NUCLEOTIDE SEQUENCE [LARGE SCALE GENOMIC DNA]</scope>
    <source>
        <strain evidence="2 3">NIES-2285</strain>
    </source>
</reference>
<gene>
    <name evidence="2" type="ORF">KFL_015330010</name>
</gene>
<evidence type="ECO:0000256" key="1">
    <source>
        <dbReference type="SAM" id="MobiDB-lite"/>
    </source>
</evidence>
<keyword evidence="3" id="KW-1185">Reference proteome</keyword>
<dbReference type="AlphaFoldDB" id="A0A1Y1IVL8"/>
<protein>
    <submittedName>
        <fullName evidence="2">Uncharacterized protein</fullName>
    </submittedName>
</protein>
<accession>A0A1Y1IVL8</accession>